<dbReference type="NCBIfam" id="NF001135">
    <property type="entry name" value="PRK00142.1-3"/>
    <property type="match status" value="1"/>
</dbReference>
<accession>A0A662Z6G7</accession>
<feature type="domain" description="Rhodanese" evidence="2">
    <location>
        <begin position="123"/>
        <end position="217"/>
    </location>
</feature>
<dbReference type="Gene3D" id="3.30.70.100">
    <property type="match status" value="1"/>
</dbReference>
<dbReference type="Pfam" id="PF00581">
    <property type="entry name" value="Rhodanese"/>
    <property type="match status" value="1"/>
</dbReference>
<dbReference type="SMART" id="SM00450">
    <property type="entry name" value="RHOD"/>
    <property type="match status" value="1"/>
</dbReference>
<sequence length="340" mass="39238">MKYRVLLYYYYTTIEDPVEFSAEHLDLCKEIGLKGRILVANEGINGTVSGTIEQTNEYAEYMKNHPLFQGIVFKVDESDTHAFKKMHVRPRPELVNLSLEDDVNPHEITGEYLSPKEFMEQMQDENTVVLDVRNDYEYEVGHFRGAIKPDVETFRDTPDWVRENRHLFEGKKVLTYCTGGIRCEKFSGWLKREGFEDVGQLHGGIATYGKDPETKGQLWDGMMYVFDERLTVPINQVEHTVVGKDHYDGTPCERYINCCNPECNAQLLASEENQAYHLGGCSLECAAHGRNRYIVDHELPNEFVKERLETLRNSEFAEREMLGSYKGRGREAKARHESAQ</sequence>
<dbReference type="InterPro" id="IPR001763">
    <property type="entry name" value="Rhodanese-like_dom"/>
</dbReference>
<dbReference type="OrthoDB" id="9778326at2"/>
<dbReference type="InterPro" id="IPR040503">
    <property type="entry name" value="TRHO_N"/>
</dbReference>
<dbReference type="GO" id="GO:0006400">
    <property type="term" value="P:tRNA modification"/>
    <property type="evidence" value="ECO:0007669"/>
    <property type="project" value="UniProtKB-UniRule"/>
</dbReference>
<dbReference type="PANTHER" id="PTHR43268">
    <property type="entry name" value="THIOSULFATE SULFURTRANSFERASE/RHODANESE-LIKE DOMAIN-CONTAINING PROTEIN 2"/>
    <property type="match status" value="1"/>
</dbReference>
<dbReference type="CDD" id="cd01518">
    <property type="entry name" value="RHOD_YceA"/>
    <property type="match status" value="1"/>
</dbReference>
<dbReference type="Gene3D" id="3.40.250.10">
    <property type="entry name" value="Rhodanese-like domain"/>
    <property type="match status" value="1"/>
</dbReference>
<dbReference type="Pfam" id="PF17773">
    <property type="entry name" value="UPF0176_N"/>
    <property type="match status" value="1"/>
</dbReference>
<dbReference type="InterPro" id="IPR022111">
    <property type="entry name" value="Rhodanese_C"/>
</dbReference>
<evidence type="ECO:0000259" key="2">
    <source>
        <dbReference type="PROSITE" id="PS50206"/>
    </source>
</evidence>
<organism evidence="3 4">
    <name type="scientific">Aliicoccus persicus</name>
    <dbReference type="NCBI Taxonomy" id="930138"/>
    <lineage>
        <taxon>Bacteria</taxon>
        <taxon>Bacillati</taxon>
        <taxon>Bacillota</taxon>
        <taxon>Bacilli</taxon>
        <taxon>Bacillales</taxon>
        <taxon>Staphylococcaceae</taxon>
        <taxon>Aliicoccus</taxon>
    </lineage>
</organism>
<comment type="similarity">
    <text evidence="1">Belongs to the TrhO family.</text>
</comment>
<dbReference type="PANTHER" id="PTHR43268:SF3">
    <property type="entry name" value="RHODANESE-LIKE DOMAIN-CONTAINING PROTEIN 7-RELATED"/>
    <property type="match status" value="1"/>
</dbReference>
<dbReference type="InterPro" id="IPR020936">
    <property type="entry name" value="TrhO"/>
</dbReference>
<proteinExistence type="inferred from homology"/>
<protein>
    <recommendedName>
        <fullName evidence="1">tRNA uridine(34) hydroxylase</fullName>
        <ecNumber evidence="1">1.14.-.-</ecNumber>
    </recommendedName>
    <alternativeName>
        <fullName evidence="1">tRNA hydroxylation protein O</fullName>
    </alternativeName>
</protein>
<evidence type="ECO:0000313" key="3">
    <source>
        <dbReference type="EMBL" id="SEV99235.1"/>
    </source>
</evidence>
<dbReference type="PROSITE" id="PS50206">
    <property type="entry name" value="RHODANESE_3"/>
    <property type="match status" value="1"/>
</dbReference>
<keyword evidence="4" id="KW-1185">Reference proteome</keyword>
<name>A0A662Z6G7_9STAP</name>
<dbReference type="EC" id="1.14.-.-" evidence="1"/>
<dbReference type="HAMAP" id="MF_00469">
    <property type="entry name" value="TrhO"/>
    <property type="match status" value="1"/>
</dbReference>
<evidence type="ECO:0000256" key="1">
    <source>
        <dbReference type="HAMAP-Rule" id="MF_00469"/>
    </source>
</evidence>
<dbReference type="Proteomes" id="UP000243605">
    <property type="component" value="Unassembled WGS sequence"/>
</dbReference>
<dbReference type="Pfam" id="PF12368">
    <property type="entry name" value="Rhodanese_C"/>
    <property type="match status" value="1"/>
</dbReference>
<dbReference type="InterPro" id="IPR036873">
    <property type="entry name" value="Rhodanese-like_dom_sf"/>
</dbReference>
<reference evidence="3 4" key="1">
    <citation type="submission" date="2016-10" db="EMBL/GenBank/DDBJ databases">
        <authorList>
            <person name="Varghese N."/>
            <person name="Submissions S."/>
        </authorList>
    </citation>
    <scope>NUCLEOTIDE SEQUENCE [LARGE SCALE GENOMIC DNA]</scope>
    <source>
        <strain evidence="3 4">IBRC-M10081</strain>
    </source>
</reference>
<gene>
    <name evidence="1" type="primary">trhO</name>
    <name evidence="3" type="ORF">SAMN05192557_1101</name>
</gene>
<keyword evidence="1" id="KW-0560">Oxidoreductase</keyword>
<dbReference type="RefSeq" id="WP_091474651.1">
    <property type="nucleotide sequence ID" value="NZ_FOIT01000003.1"/>
</dbReference>
<dbReference type="EMBL" id="FOIT01000003">
    <property type="protein sequence ID" value="SEV99235.1"/>
    <property type="molecule type" value="Genomic_DNA"/>
</dbReference>
<keyword evidence="1" id="KW-0819">tRNA processing</keyword>
<comment type="function">
    <text evidence="1">Catalyzes oxygen-dependent 5-hydroxyuridine (ho5U) modification at position 34 in tRNAs.</text>
</comment>
<evidence type="ECO:0000313" key="4">
    <source>
        <dbReference type="Proteomes" id="UP000243605"/>
    </source>
</evidence>
<dbReference type="AlphaFoldDB" id="A0A662Z6G7"/>
<dbReference type="SUPFAM" id="SSF52821">
    <property type="entry name" value="Rhodanese/Cell cycle control phosphatase"/>
    <property type="match status" value="1"/>
</dbReference>
<comment type="catalytic activity">
    <reaction evidence="1">
        <text>uridine(34) in tRNA + AH2 + O2 = 5-hydroxyuridine(34) in tRNA + A + H2O</text>
        <dbReference type="Rhea" id="RHEA:64224"/>
        <dbReference type="Rhea" id="RHEA-COMP:11727"/>
        <dbReference type="Rhea" id="RHEA-COMP:13381"/>
        <dbReference type="ChEBI" id="CHEBI:13193"/>
        <dbReference type="ChEBI" id="CHEBI:15377"/>
        <dbReference type="ChEBI" id="CHEBI:15379"/>
        <dbReference type="ChEBI" id="CHEBI:17499"/>
        <dbReference type="ChEBI" id="CHEBI:65315"/>
        <dbReference type="ChEBI" id="CHEBI:136877"/>
    </reaction>
</comment>
<dbReference type="GO" id="GO:0016705">
    <property type="term" value="F:oxidoreductase activity, acting on paired donors, with incorporation or reduction of molecular oxygen"/>
    <property type="evidence" value="ECO:0007669"/>
    <property type="project" value="UniProtKB-UniRule"/>
</dbReference>